<dbReference type="SUPFAM" id="SSF101790">
    <property type="entry name" value="Aminomethyltransferase beta-barrel domain"/>
    <property type="match status" value="1"/>
</dbReference>
<dbReference type="InterPro" id="IPR013977">
    <property type="entry name" value="GcvT_C"/>
</dbReference>
<dbReference type="EMBL" id="SRMN01000045">
    <property type="protein sequence ID" value="TGH23705.1"/>
    <property type="molecule type" value="Genomic_DNA"/>
</dbReference>
<evidence type="ECO:0000259" key="1">
    <source>
        <dbReference type="Pfam" id="PF08669"/>
    </source>
</evidence>
<keyword evidence="2" id="KW-0489">Methyltransferase</keyword>
<accession>A0A524RU56</accession>
<proteinExistence type="predicted"/>
<dbReference type="GO" id="GO:0032259">
    <property type="term" value="P:methylation"/>
    <property type="evidence" value="ECO:0007669"/>
    <property type="project" value="UniProtKB-KW"/>
</dbReference>
<dbReference type="GO" id="GO:0008168">
    <property type="term" value="F:methyltransferase activity"/>
    <property type="evidence" value="ECO:0007669"/>
    <property type="project" value="UniProtKB-KW"/>
</dbReference>
<dbReference type="AlphaFoldDB" id="A0A524RU56"/>
<sequence length="39" mass="4278">GLAYVPTALARPGTTLAVQIRGKALPARVVRRPFYRRNA</sequence>
<feature type="domain" description="Aminomethyltransferase C-terminal" evidence="1">
    <location>
        <begin position="1"/>
        <end position="35"/>
    </location>
</feature>
<feature type="non-terminal residue" evidence="2">
    <location>
        <position position="1"/>
    </location>
</feature>
<comment type="caution">
    <text evidence="2">The sequence shown here is derived from an EMBL/GenBank/DDBJ whole genome shotgun (WGS) entry which is preliminary data.</text>
</comment>
<evidence type="ECO:0000313" key="3">
    <source>
        <dbReference type="Proteomes" id="UP000315454"/>
    </source>
</evidence>
<organism evidence="2 3">
    <name type="scientific">Aphanocapsa feldmannii 277cI</name>
    <dbReference type="NCBI Taxonomy" id="2507554"/>
    <lineage>
        <taxon>Bacteria</taxon>
        <taxon>Bacillati</taxon>
        <taxon>Cyanobacteriota</taxon>
        <taxon>Cyanophyceae</taxon>
        <taxon>Oscillatoriophycideae</taxon>
        <taxon>Chroococcales</taxon>
        <taxon>Microcystaceae</taxon>
        <taxon>Aphanocapsa</taxon>
    </lineage>
</organism>
<gene>
    <name evidence="2" type="ORF">ERJ68_03700</name>
</gene>
<keyword evidence="2" id="KW-0808">Transferase</keyword>
<protein>
    <submittedName>
        <fullName evidence="2">Glycine cleavage system aminomethyltransferase GcvT</fullName>
    </submittedName>
</protein>
<dbReference type="Proteomes" id="UP000315454">
    <property type="component" value="Unassembled WGS sequence"/>
</dbReference>
<reference evidence="2 3" key="1">
    <citation type="journal article" date="2019" name="mSystems">
        <title>Life at home and on the roam: Genomic adaptions reflect the dual lifestyle of an intracellular, facultative symbiont.</title>
        <authorList>
            <person name="Burgsdorf I."/>
        </authorList>
    </citation>
    <scope>NUCLEOTIDE SEQUENCE [LARGE SCALE GENOMIC DNA]</scope>
    <source>
        <strain evidence="2">277cI</strain>
    </source>
</reference>
<dbReference type="Gene3D" id="2.40.30.110">
    <property type="entry name" value="Aminomethyltransferase beta-barrel domains"/>
    <property type="match status" value="1"/>
</dbReference>
<dbReference type="InterPro" id="IPR029043">
    <property type="entry name" value="GcvT/YgfZ_C"/>
</dbReference>
<dbReference type="Pfam" id="PF08669">
    <property type="entry name" value="GCV_T_C"/>
    <property type="match status" value="1"/>
</dbReference>
<name>A0A524RU56_9CHRO</name>
<evidence type="ECO:0000313" key="2">
    <source>
        <dbReference type="EMBL" id="TGH23705.1"/>
    </source>
</evidence>